<dbReference type="SUPFAM" id="SSF53850">
    <property type="entry name" value="Periplasmic binding protein-like II"/>
    <property type="match status" value="1"/>
</dbReference>
<comment type="caution">
    <text evidence="6">The sequence shown here is derived from an EMBL/GenBank/DDBJ whole genome shotgun (WGS) entry which is preliminary data.</text>
</comment>
<reference evidence="7" key="1">
    <citation type="submission" date="2023-07" db="EMBL/GenBank/DDBJ databases">
        <title>Genome mining of underrepresented organisms for secondary metabolites.</title>
        <authorList>
            <person name="D'Agostino P.M."/>
        </authorList>
    </citation>
    <scope>NUCLEOTIDE SEQUENCE [LARGE SCALE GENOMIC DNA]</scope>
    <source>
        <strain evidence="7">WS4403</strain>
    </source>
</reference>
<accession>A0ABS4P430</accession>
<evidence type="ECO:0000259" key="5">
    <source>
        <dbReference type="Pfam" id="PF00496"/>
    </source>
</evidence>
<dbReference type="Gene3D" id="3.40.190.10">
    <property type="entry name" value="Periplasmic binding protein-like II"/>
    <property type="match status" value="1"/>
</dbReference>
<evidence type="ECO:0000256" key="4">
    <source>
        <dbReference type="SAM" id="SignalP"/>
    </source>
</evidence>
<dbReference type="CDD" id="cd08493">
    <property type="entry name" value="PBP2_DppA_like"/>
    <property type="match status" value="1"/>
</dbReference>
<evidence type="ECO:0000256" key="3">
    <source>
        <dbReference type="ARBA" id="ARBA00022729"/>
    </source>
</evidence>
<dbReference type="Gene3D" id="3.10.105.10">
    <property type="entry name" value="Dipeptide-binding Protein, Domain 3"/>
    <property type="match status" value="1"/>
</dbReference>
<dbReference type="EMBL" id="JAGGMQ010000001">
    <property type="protein sequence ID" value="MBP2167412.1"/>
    <property type="molecule type" value="Genomic_DNA"/>
</dbReference>
<feature type="chain" id="PRO_5046228650" evidence="4">
    <location>
        <begin position="32"/>
        <end position="528"/>
    </location>
</feature>
<dbReference type="InterPro" id="IPR039424">
    <property type="entry name" value="SBP_5"/>
</dbReference>
<feature type="signal peptide" evidence="4">
    <location>
        <begin position="1"/>
        <end position="31"/>
    </location>
</feature>
<comment type="similarity">
    <text evidence="1">Belongs to the bacterial solute-binding protein 5 family.</text>
</comment>
<feature type="domain" description="Solute-binding protein family 5" evidence="5">
    <location>
        <begin position="80"/>
        <end position="439"/>
    </location>
</feature>
<protein>
    <submittedName>
        <fullName evidence="6">Peptide/nickel transport system substrate-binding protein</fullName>
    </submittedName>
</protein>
<sequence>MLSARQRDVLIRKALPLCLLLGMGGIATVEAATPADALLIGQVAEPQSLDPQVATAANDSRILVNVYDGLVRNGAGKLDIEPALATSWQISPDGLTYRFQLRENVRFQDGTPFNADAAKFTFQRMLDQQNPWHNTGPFPLSFFFSSIKSIDTPDEHTLVFHLKEPFAPLLSNLATPTGLIVSPAAVKKYGKDFGRHPVGTGAFQFAEWQASQRVVVTANSAYWDGKPAVNTVVFRPITDGNTRVAEMLSGGIDAMVEVPPDTVKLFAKKSKRFRLYETTGPHVWYVMLNTRVPPFNDLRVRQAVNYAVNKQSLVDNILQGSAGVADGPIPAAFHWATSQEVTAYPYDPAKARQLLKAAGAEGATLTFYVTEGGSGMLDPVPMATAIQADLKAVGLNVNIKTYEWNTYLSKVNAGLDNQTNMAEMAWMTNDPDTLPFLTLRSDAWPQKGGFNSGYYSNPQVDKLLEQARLTTDNAARGQLYRQVQQRVHNDAPWIFVASWKQNAVTSTRIGHFSLQPNFNLLLNRVTKQ</sequence>
<dbReference type="InterPro" id="IPR000914">
    <property type="entry name" value="SBP_5_dom"/>
</dbReference>
<evidence type="ECO:0000256" key="2">
    <source>
        <dbReference type="ARBA" id="ARBA00022448"/>
    </source>
</evidence>
<organism evidence="6 7">
    <name type="scientific">Winslowiella toletana</name>
    <dbReference type="NCBI Taxonomy" id="92490"/>
    <lineage>
        <taxon>Bacteria</taxon>
        <taxon>Pseudomonadati</taxon>
        <taxon>Pseudomonadota</taxon>
        <taxon>Gammaproteobacteria</taxon>
        <taxon>Enterobacterales</taxon>
        <taxon>Erwiniaceae</taxon>
        <taxon>Winslowiella</taxon>
    </lineage>
</organism>
<name>A0ABS4P430_9GAMM</name>
<keyword evidence="3 4" id="KW-0732">Signal</keyword>
<evidence type="ECO:0000313" key="7">
    <source>
        <dbReference type="Proteomes" id="UP001195624"/>
    </source>
</evidence>
<proteinExistence type="inferred from homology"/>
<dbReference type="Pfam" id="PF00496">
    <property type="entry name" value="SBP_bac_5"/>
    <property type="match status" value="1"/>
</dbReference>
<evidence type="ECO:0000313" key="6">
    <source>
        <dbReference type="EMBL" id="MBP2167412.1"/>
    </source>
</evidence>
<gene>
    <name evidence="6" type="ORF">J2125_000604</name>
</gene>
<dbReference type="Gene3D" id="3.90.76.10">
    <property type="entry name" value="Dipeptide-binding Protein, Domain 1"/>
    <property type="match status" value="1"/>
</dbReference>
<keyword evidence="2" id="KW-0813">Transport</keyword>
<dbReference type="InterPro" id="IPR030678">
    <property type="entry name" value="Peptide/Ni-bd"/>
</dbReference>
<evidence type="ECO:0000256" key="1">
    <source>
        <dbReference type="ARBA" id="ARBA00005695"/>
    </source>
</evidence>
<dbReference type="PANTHER" id="PTHR30290:SF9">
    <property type="entry name" value="OLIGOPEPTIDE-BINDING PROTEIN APPA"/>
    <property type="match status" value="1"/>
</dbReference>
<dbReference type="Proteomes" id="UP001195624">
    <property type="component" value="Unassembled WGS sequence"/>
</dbReference>
<dbReference type="PANTHER" id="PTHR30290">
    <property type="entry name" value="PERIPLASMIC BINDING COMPONENT OF ABC TRANSPORTER"/>
    <property type="match status" value="1"/>
</dbReference>
<keyword evidence="7" id="KW-1185">Reference proteome</keyword>
<dbReference type="PIRSF" id="PIRSF002741">
    <property type="entry name" value="MppA"/>
    <property type="match status" value="1"/>
</dbReference>